<protein>
    <submittedName>
        <fullName evidence="1">Caln1 protein</fullName>
    </submittedName>
</protein>
<dbReference type="Proteomes" id="UP000604046">
    <property type="component" value="Unassembled WGS sequence"/>
</dbReference>
<dbReference type="AlphaFoldDB" id="A0A812SHX9"/>
<evidence type="ECO:0000313" key="1">
    <source>
        <dbReference type="EMBL" id="CAE7475818.1"/>
    </source>
</evidence>
<comment type="caution">
    <text evidence="1">The sequence shown here is derived from an EMBL/GenBank/DDBJ whole genome shotgun (WGS) entry which is preliminary data.</text>
</comment>
<organism evidence="1 2">
    <name type="scientific">Symbiodinium natans</name>
    <dbReference type="NCBI Taxonomy" id="878477"/>
    <lineage>
        <taxon>Eukaryota</taxon>
        <taxon>Sar</taxon>
        <taxon>Alveolata</taxon>
        <taxon>Dinophyceae</taxon>
        <taxon>Suessiales</taxon>
        <taxon>Symbiodiniaceae</taxon>
        <taxon>Symbiodinium</taxon>
    </lineage>
</organism>
<evidence type="ECO:0000313" key="2">
    <source>
        <dbReference type="Proteomes" id="UP000604046"/>
    </source>
</evidence>
<sequence>MLGFYAGVLCSQRGLCVCRFLRPTCATAMEDEPELLNQLLRIAAILCVLFLIATSCLCCWCRKGQSCSESAQCDTGQVEHPSNTEAGLLSACGTLGLSVSGTQAVVSFLRLHGHLPADRPSGPVPEASPETAIEPVQVPCQGSWVMDLPWGKQQVGAVVGRQVECLGQVAELKGGTRLHFQWPDGARQELQAFDQHVLTWTVDTSWPQTLCWTRVPACPLVADCSDMQVLTSADRHMCSSCGEEKAGSHWFCCSHSACLCPTCAPVPKQAVLGISAAWVIDIFPGLARKATGMANPNFHEICPAVAMGPQGLGFGKACPRDGRPGCSVVDAVDDKYRGRATHFVSWCWSYSLDDFVSALQSWVAKERLNASEVYLWVCFFCNNQYRMLESGTQTGSDELKAVFESHLGEAGRMLLMLDSFVDPKYITRAWCIFESFVCISKSLEMTIILPERSRDKFRETLDTAGGFSKLLVAFEAMDVRYAEASSKIDEDMIKKLILISCGFDVVNQAVKHRLLKWLTDMFQGHLLNLRC</sequence>
<dbReference type="OrthoDB" id="406239at2759"/>
<name>A0A812SHX9_9DINO</name>
<accession>A0A812SHX9</accession>
<gene>
    <name evidence="1" type="primary">Caln1</name>
    <name evidence="1" type="ORF">SNAT2548_LOCUS26727</name>
</gene>
<dbReference type="EMBL" id="CAJNDS010002440">
    <property type="protein sequence ID" value="CAE7475818.1"/>
    <property type="molecule type" value="Genomic_DNA"/>
</dbReference>
<keyword evidence="2" id="KW-1185">Reference proteome</keyword>
<reference evidence="1" key="1">
    <citation type="submission" date="2021-02" db="EMBL/GenBank/DDBJ databases">
        <authorList>
            <person name="Dougan E. K."/>
            <person name="Rhodes N."/>
            <person name="Thang M."/>
            <person name="Chan C."/>
        </authorList>
    </citation>
    <scope>NUCLEOTIDE SEQUENCE</scope>
</reference>
<proteinExistence type="predicted"/>